<dbReference type="PANTHER" id="PTHR33103:SF19">
    <property type="entry name" value="OS09G0544700 PROTEIN"/>
    <property type="match status" value="1"/>
</dbReference>
<sequence>MEVKLLRGRDGRVIFMEAPSQFVDALVAITRSPLGAVVGAIADGASLGPGQAVPGKDLCESVASLREDLFASKKADALQKPVDLESIVRGEIHADIALPPPRTQQVAHQVVGKGIKLTSQGVAWNTNAVFDVGGQHDFEVTWCAPWQNGHNHMIGIALASVDVTAANLYQHCGFYMQINGHKCVLYGQDGTSNKQSGLAAQGNLLKMKLTNATTTPVLQYAFGDGPFVTATFSSPIPAGQSYGPAILFAAANQSVTIELTSAQSKKGMQKVMSSTVRFLVTNRLQVLENSSATAIQLIAERNGESLAGLRSESVQVTASAWRRLIAGALLGRDDILDFAFPAADGDAASTAGGSETSFQLTFPEERAA</sequence>
<feature type="compositionally biased region" description="Low complexity" evidence="1">
    <location>
        <begin position="346"/>
        <end position="358"/>
    </location>
</feature>
<accession>A0A7S1WPZ8</accession>
<feature type="region of interest" description="Disordered" evidence="1">
    <location>
        <begin position="346"/>
        <end position="368"/>
    </location>
</feature>
<dbReference type="AlphaFoldDB" id="A0A7S1WPZ8"/>
<dbReference type="PANTHER" id="PTHR33103">
    <property type="entry name" value="OS01G0153900 PROTEIN"/>
    <property type="match status" value="1"/>
</dbReference>
<protein>
    <submittedName>
        <fullName evidence="2">Uncharacterized protein</fullName>
    </submittedName>
</protein>
<dbReference type="EMBL" id="HBGE01097160">
    <property type="protein sequence ID" value="CAD9181067.1"/>
    <property type="molecule type" value="Transcribed_RNA"/>
</dbReference>
<gene>
    <name evidence="2" type="ORF">ACAT0790_LOCUS57839</name>
</gene>
<organism evidence="2">
    <name type="scientific">Alexandrium catenella</name>
    <name type="common">Red tide dinoflagellate</name>
    <name type="synonym">Gonyaulax catenella</name>
    <dbReference type="NCBI Taxonomy" id="2925"/>
    <lineage>
        <taxon>Eukaryota</taxon>
        <taxon>Sar</taxon>
        <taxon>Alveolata</taxon>
        <taxon>Dinophyceae</taxon>
        <taxon>Gonyaulacales</taxon>
        <taxon>Pyrocystaceae</taxon>
        <taxon>Alexandrium</taxon>
    </lineage>
</organism>
<evidence type="ECO:0000313" key="2">
    <source>
        <dbReference type="EMBL" id="CAD9181067.1"/>
    </source>
</evidence>
<proteinExistence type="predicted"/>
<name>A0A7S1WPZ8_ALECA</name>
<evidence type="ECO:0000256" key="1">
    <source>
        <dbReference type="SAM" id="MobiDB-lite"/>
    </source>
</evidence>
<dbReference type="InterPro" id="IPR007750">
    <property type="entry name" value="DUF674"/>
</dbReference>
<reference evidence="2" key="1">
    <citation type="submission" date="2021-01" db="EMBL/GenBank/DDBJ databases">
        <authorList>
            <person name="Corre E."/>
            <person name="Pelletier E."/>
            <person name="Niang G."/>
            <person name="Scheremetjew M."/>
            <person name="Finn R."/>
            <person name="Kale V."/>
            <person name="Holt S."/>
            <person name="Cochrane G."/>
            <person name="Meng A."/>
            <person name="Brown T."/>
            <person name="Cohen L."/>
        </authorList>
    </citation>
    <scope>NUCLEOTIDE SEQUENCE</scope>
    <source>
        <strain evidence="2">OF101</strain>
    </source>
</reference>